<dbReference type="InterPro" id="IPR050661">
    <property type="entry name" value="BglG_antiterminators"/>
</dbReference>
<keyword evidence="4" id="KW-1185">Reference proteome</keyword>
<dbReference type="PANTHER" id="PTHR30185:SF15">
    <property type="entry name" value="CRYPTIC BETA-GLUCOSIDE BGL OPERON ANTITERMINATOR"/>
    <property type="match status" value="1"/>
</dbReference>
<dbReference type="InterPro" id="IPR004341">
    <property type="entry name" value="CAT_RNA-bd_dom"/>
</dbReference>
<keyword evidence="1" id="KW-0677">Repeat</keyword>
<proteinExistence type="predicted"/>
<protein>
    <submittedName>
        <fullName evidence="3">Transcriptional antiterminator, BglG family</fullName>
    </submittedName>
</protein>
<dbReference type="GO" id="GO:0003723">
    <property type="term" value="F:RNA binding"/>
    <property type="evidence" value="ECO:0007669"/>
    <property type="project" value="InterPro"/>
</dbReference>
<dbReference type="Pfam" id="PF03123">
    <property type="entry name" value="CAT_RBD"/>
    <property type="match status" value="1"/>
</dbReference>
<dbReference type="PROSITE" id="PS51372">
    <property type="entry name" value="PRD_2"/>
    <property type="match status" value="2"/>
</dbReference>
<sequence length="273" mass="31312">MIIKKVLNHNAAIVMDNQEEKVAIGPGVAFQKKKNDVINIEKVEKLFGDKQSGSSFAELLTVTDEEDTHFVQELMSWLASDHNKQFDDASYALFFDHVVHAMTRLKQGKRIQNHLLHEIRTLYPEVYELAQKAAEKIETFIDKDVPAEEVGFLAIHLYACAEIDVDPQAIKDETEAVKHLVQTMEEKLQTEFQKQSMAYEGLIQHVRVSIRAAMRKESLRKPPSDLVALFEDNYPDTLDVIRTALADVKKRYHVLIPKSESIYIAMHVQRLIQ</sequence>
<dbReference type="SUPFAM" id="SSF50151">
    <property type="entry name" value="SacY-like RNA-binding domain"/>
    <property type="match status" value="1"/>
</dbReference>
<dbReference type="EMBL" id="FNDK01000001">
    <property type="protein sequence ID" value="SDH10749.1"/>
    <property type="molecule type" value="Genomic_DNA"/>
</dbReference>
<dbReference type="GO" id="GO:0006355">
    <property type="term" value="P:regulation of DNA-templated transcription"/>
    <property type="evidence" value="ECO:0007669"/>
    <property type="project" value="InterPro"/>
</dbReference>
<evidence type="ECO:0000313" key="4">
    <source>
        <dbReference type="Proteomes" id="UP000199163"/>
    </source>
</evidence>
<gene>
    <name evidence="3" type="ORF">SAMN05192534_101640</name>
</gene>
<dbReference type="RefSeq" id="WP_175487349.1">
    <property type="nucleotide sequence ID" value="NZ_FNDK01000001.1"/>
</dbReference>
<reference evidence="3 4" key="1">
    <citation type="submission" date="2016-10" db="EMBL/GenBank/DDBJ databases">
        <authorList>
            <person name="de Groot N.N."/>
        </authorList>
    </citation>
    <scope>NUCLEOTIDE SEQUENCE [LARGE SCALE GENOMIC DNA]</scope>
    <source>
        <strain evidence="3 4">DSM 21632</strain>
    </source>
</reference>
<dbReference type="InterPro" id="IPR011608">
    <property type="entry name" value="PRD"/>
</dbReference>
<name>A0A1G7ZQ08_9BACI</name>
<evidence type="ECO:0000256" key="1">
    <source>
        <dbReference type="ARBA" id="ARBA00022737"/>
    </source>
</evidence>
<dbReference type="PANTHER" id="PTHR30185">
    <property type="entry name" value="CRYPTIC BETA-GLUCOSIDE BGL OPERON ANTITERMINATOR"/>
    <property type="match status" value="1"/>
</dbReference>
<feature type="domain" description="PRD" evidence="2">
    <location>
        <begin position="168"/>
        <end position="273"/>
    </location>
</feature>
<evidence type="ECO:0000259" key="2">
    <source>
        <dbReference type="PROSITE" id="PS51372"/>
    </source>
</evidence>
<dbReference type="Gene3D" id="2.30.24.10">
    <property type="entry name" value="CAT RNA-binding domain"/>
    <property type="match status" value="1"/>
</dbReference>
<dbReference type="Proteomes" id="UP000199163">
    <property type="component" value="Unassembled WGS sequence"/>
</dbReference>
<dbReference type="SMART" id="SM01061">
    <property type="entry name" value="CAT_RBD"/>
    <property type="match status" value="1"/>
</dbReference>
<dbReference type="AlphaFoldDB" id="A0A1G7ZQ08"/>
<accession>A0A1G7ZQ08</accession>
<dbReference type="Pfam" id="PF00874">
    <property type="entry name" value="PRD"/>
    <property type="match status" value="2"/>
</dbReference>
<dbReference type="STRING" id="568899.SAMN05192534_101640"/>
<dbReference type="SUPFAM" id="SSF63520">
    <property type="entry name" value="PTS-regulatory domain, PRD"/>
    <property type="match status" value="2"/>
</dbReference>
<dbReference type="InterPro" id="IPR036634">
    <property type="entry name" value="PRD_sf"/>
</dbReference>
<evidence type="ECO:0000313" key="3">
    <source>
        <dbReference type="EMBL" id="SDH10749.1"/>
    </source>
</evidence>
<dbReference type="Gene3D" id="1.10.1790.10">
    <property type="entry name" value="PRD domain"/>
    <property type="match status" value="2"/>
</dbReference>
<dbReference type="InterPro" id="IPR036650">
    <property type="entry name" value="CAT_RNA-bd_dom_sf"/>
</dbReference>
<feature type="domain" description="PRD" evidence="2">
    <location>
        <begin position="62"/>
        <end position="167"/>
    </location>
</feature>
<organism evidence="3 4">
    <name type="scientific">Alteribacillus persepolensis</name>
    <dbReference type="NCBI Taxonomy" id="568899"/>
    <lineage>
        <taxon>Bacteria</taxon>
        <taxon>Bacillati</taxon>
        <taxon>Bacillota</taxon>
        <taxon>Bacilli</taxon>
        <taxon>Bacillales</taxon>
        <taxon>Bacillaceae</taxon>
        <taxon>Alteribacillus</taxon>
    </lineage>
</organism>